<evidence type="ECO:0000256" key="3">
    <source>
        <dbReference type="ARBA" id="ARBA00009587"/>
    </source>
</evidence>
<feature type="domain" description="O-acyltransferase WSD1-like N-terminal" evidence="11">
    <location>
        <begin position="5"/>
        <end position="268"/>
    </location>
</feature>
<dbReference type="InterPro" id="IPR023213">
    <property type="entry name" value="CAT-like_dom_sf"/>
</dbReference>
<evidence type="ECO:0000256" key="5">
    <source>
        <dbReference type="ARBA" id="ARBA00022516"/>
    </source>
</evidence>
<evidence type="ECO:0000256" key="9">
    <source>
        <dbReference type="ARBA" id="ARBA00023315"/>
    </source>
</evidence>
<keyword evidence="8" id="KW-0443">Lipid metabolism</keyword>
<dbReference type="GO" id="GO:0019432">
    <property type="term" value="P:triglyceride biosynthetic process"/>
    <property type="evidence" value="ECO:0007669"/>
    <property type="project" value="TreeGrafter"/>
</dbReference>
<dbReference type="AlphaFoldDB" id="A0A9X4M586"/>
<accession>A0A9X4M586</accession>
<evidence type="ECO:0000256" key="10">
    <source>
        <dbReference type="ARBA" id="ARBA00048109"/>
    </source>
</evidence>
<dbReference type="EC" id="2.3.1.20" evidence="4"/>
<dbReference type="PANTHER" id="PTHR31650">
    <property type="entry name" value="O-ACYLTRANSFERASE (WSD1-LIKE) FAMILY PROTEIN"/>
    <property type="match status" value="1"/>
</dbReference>
<keyword evidence="9" id="KW-0012">Acyltransferase</keyword>
<dbReference type="EMBL" id="JANRHA010000011">
    <property type="protein sequence ID" value="MDG3016212.1"/>
    <property type="molecule type" value="Genomic_DNA"/>
</dbReference>
<dbReference type="Pfam" id="PF06974">
    <property type="entry name" value="WS_DGAT_C"/>
    <property type="match status" value="1"/>
</dbReference>
<dbReference type="Pfam" id="PF03007">
    <property type="entry name" value="WS_DGAT_cat"/>
    <property type="match status" value="1"/>
</dbReference>
<dbReference type="GO" id="GO:0004144">
    <property type="term" value="F:diacylglycerol O-acyltransferase activity"/>
    <property type="evidence" value="ECO:0007669"/>
    <property type="project" value="UniProtKB-EC"/>
</dbReference>
<dbReference type="GO" id="GO:0051701">
    <property type="term" value="P:biological process involved in interaction with host"/>
    <property type="evidence" value="ECO:0007669"/>
    <property type="project" value="TreeGrafter"/>
</dbReference>
<reference evidence="13" key="1">
    <citation type="submission" date="2022-08" db="EMBL/GenBank/DDBJ databases">
        <title>Genome analysis of Corynebacteriales strain.</title>
        <authorList>
            <person name="Lee S.D."/>
        </authorList>
    </citation>
    <scope>NUCLEOTIDE SEQUENCE</scope>
    <source>
        <strain evidence="13">D3-21</strain>
    </source>
</reference>
<comment type="caution">
    <text evidence="13">The sequence shown here is derived from an EMBL/GenBank/DDBJ whole genome shotgun (WGS) entry which is preliminary data.</text>
</comment>
<organism evidence="13 14">
    <name type="scientific">Speluncibacter jeojiensis</name>
    <dbReference type="NCBI Taxonomy" id="2710754"/>
    <lineage>
        <taxon>Bacteria</taxon>
        <taxon>Bacillati</taxon>
        <taxon>Actinomycetota</taxon>
        <taxon>Actinomycetes</taxon>
        <taxon>Mycobacteriales</taxon>
        <taxon>Speluncibacteraceae</taxon>
        <taxon>Speluncibacter</taxon>
    </lineage>
</organism>
<comment type="pathway">
    <text evidence="2">Lipid metabolism.</text>
</comment>
<dbReference type="GO" id="GO:0006071">
    <property type="term" value="P:glycerol metabolic process"/>
    <property type="evidence" value="ECO:0007669"/>
    <property type="project" value="UniProtKB-KW"/>
</dbReference>
<keyword evidence="7" id="KW-0319">Glycerol metabolism</keyword>
<dbReference type="InterPro" id="IPR045034">
    <property type="entry name" value="O-acyltransferase_WSD1-like"/>
</dbReference>
<feature type="domain" description="O-acyltransferase WSD1 C-terminal" evidence="12">
    <location>
        <begin position="309"/>
        <end position="458"/>
    </location>
</feature>
<keyword evidence="6" id="KW-0808">Transferase</keyword>
<comment type="catalytic activity">
    <reaction evidence="10">
        <text>an acyl-CoA + a 1,2-diacyl-sn-glycerol = a triacyl-sn-glycerol + CoA</text>
        <dbReference type="Rhea" id="RHEA:10868"/>
        <dbReference type="ChEBI" id="CHEBI:17815"/>
        <dbReference type="ChEBI" id="CHEBI:57287"/>
        <dbReference type="ChEBI" id="CHEBI:58342"/>
        <dbReference type="ChEBI" id="CHEBI:64615"/>
        <dbReference type="EC" id="2.3.1.20"/>
    </reaction>
</comment>
<evidence type="ECO:0000256" key="1">
    <source>
        <dbReference type="ARBA" id="ARBA00004771"/>
    </source>
</evidence>
<dbReference type="GO" id="GO:0001666">
    <property type="term" value="P:response to hypoxia"/>
    <property type="evidence" value="ECO:0007669"/>
    <property type="project" value="TreeGrafter"/>
</dbReference>
<evidence type="ECO:0000313" key="14">
    <source>
        <dbReference type="Proteomes" id="UP001152755"/>
    </source>
</evidence>
<dbReference type="SUPFAM" id="SSF52777">
    <property type="entry name" value="CoA-dependent acyltransferases"/>
    <property type="match status" value="1"/>
</dbReference>
<dbReference type="RefSeq" id="WP_332520425.1">
    <property type="nucleotide sequence ID" value="NZ_JANRHA010000011.1"/>
</dbReference>
<evidence type="ECO:0000256" key="7">
    <source>
        <dbReference type="ARBA" id="ARBA00022798"/>
    </source>
</evidence>
<evidence type="ECO:0000313" key="13">
    <source>
        <dbReference type="EMBL" id="MDG3016212.1"/>
    </source>
</evidence>
<name>A0A9X4M586_9ACTN</name>
<sequence>MSYPLSALDAAFIYHETDQATQATVNVYFVDTASAADGPMSRPELRRWIGDRVAQAPILTHRLRRRLLEIDSPAWVLAADFDLDEHVFVAEVGEHGWDPLRGRLAGIAARRLDLRKAPWEVHLLHGICGVDGLPDGASALAVKIHHSACDGIGSTDVARVLLGGRVEGDPLAMPRVGTARGSLWNALASIQHQWRDYADAKKRLTELRVDAQAAVEAGEVVAPQQTRPRTRFNGELSPGRGIAVVTFDMAEVRDVRTTVGDVTVNDVMLAVVAGALREYLIQEGELPEDSLAAMVPKSMRGLCSSDSANNFTPMIVDLHTDVEDPVLRLKTINDSVRSEKTRKEFPPFIESIGCAAATPAYVARGAACLERRSRPAATTVQLSNTTVSNYMREAPGLALADAPVVAISCLPLLDPGMTLSHMVASIGEKLTLTVSADMVTVPDLDRYAELLVDSFAALGGFAGSLK</sequence>
<dbReference type="Proteomes" id="UP001152755">
    <property type="component" value="Unassembled WGS sequence"/>
</dbReference>
<evidence type="ECO:0000256" key="6">
    <source>
        <dbReference type="ARBA" id="ARBA00022679"/>
    </source>
</evidence>
<dbReference type="InterPro" id="IPR009721">
    <property type="entry name" value="O-acyltransferase_WSD1_C"/>
</dbReference>
<evidence type="ECO:0000259" key="12">
    <source>
        <dbReference type="Pfam" id="PF06974"/>
    </source>
</evidence>
<dbReference type="InterPro" id="IPR004255">
    <property type="entry name" value="O-acyltransferase_WSD1_N"/>
</dbReference>
<evidence type="ECO:0000256" key="8">
    <source>
        <dbReference type="ARBA" id="ARBA00023098"/>
    </source>
</evidence>
<proteinExistence type="inferred from homology"/>
<dbReference type="PANTHER" id="PTHR31650:SF1">
    <property type="entry name" value="WAX ESTER SYNTHASE_DIACYLGLYCEROL ACYLTRANSFERASE 4-RELATED"/>
    <property type="match status" value="1"/>
</dbReference>
<evidence type="ECO:0000256" key="2">
    <source>
        <dbReference type="ARBA" id="ARBA00005189"/>
    </source>
</evidence>
<dbReference type="GO" id="GO:0005886">
    <property type="term" value="C:plasma membrane"/>
    <property type="evidence" value="ECO:0007669"/>
    <property type="project" value="TreeGrafter"/>
</dbReference>
<protein>
    <recommendedName>
        <fullName evidence="4">diacylglycerol O-acyltransferase</fullName>
        <ecNumber evidence="4">2.3.1.20</ecNumber>
    </recommendedName>
</protein>
<evidence type="ECO:0000259" key="11">
    <source>
        <dbReference type="Pfam" id="PF03007"/>
    </source>
</evidence>
<comment type="similarity">
    <text evidence="3">Belongs to the long-chain O-acyltransferase family.</text>
</comment>
<gene>
    <name evidence="13" type="ORF">NVS88_16785</name>
</gene>
<comment type="pathway">
    <text evidence="1">Glycerolipid metabolism; triacylglycerol biosynthesis.</text>
</comment>
<keyword evidence="14" id="KW-1185">Reference proteome</keyword>
<keyword evidence="5" id="KW-0444">Lipid biosynthesis</keyword>
<evidence type="ECO:0000256" key="4">
    <source>
        <dbReference type="ARBA" id="ARBA00013244"/>
    </source>
</evidence>
<dbReference type="GO" id="GO:0071731">
    <property type="term" value="P:response to nitric oxide"/>
    <property type="evidence" value="ECO:0007669"/>
    <property type="project" value="TreeGrafter"/>
</dbReference>
<dbReference type="Gene3D" id="3.30.559.10">
    <property type="entry name" value="Chloramphenicol acetyltransferase-like domain"/>
    <property type="match status" value="1"/>
</dbReference>